<reference evidence="1 2" key="1">
    <citation type="submission" date="2016-10" db="EMBL/GenBank/DDBJ databases">
        <authorList>
            <person name="de Groot N.N."/>
        </authorList>
    </citation>
    <scope>NUCLEOTIDE SEQUENCE [LARGE SCALE GENOMIC DNA]</scope>
    <source>
        <strain evidence="1 2">DSM 44637</strain>
    </source>
</reference>
<dbReference type="AlphaFoldDB" id="A0A1I5S1B2"/>
<evidence type="ECO:0000313" key="1">
    <source>
        <dbReference type="EMBL" id="SFP64578.1"/>
    </source>
</evidence>
<evidence type="ECO:0000313" key="2">
    <source>
        <dbReference type="Proteomes" id="UP000199137"/>
    </source>
</evidence>
<dbReference type="Proteomes" id="UP000199137">
    <property type="component" value="Unassembled WGS sequence"/>
</dbReference>
<dbReference type="STRING" id="112413.SAMN05421854_106150"/>
<name>A0A1I5S1B2_9PSEU</name>
<accession>A0A1I5S1B2</accession>
<protein>
    <submittedName>
        <fullName evidence="1">Uncharacterized protein</fullName>
    </submittedName>
</protein>
<dbReference type="EMBL" id="FOWC01000006">
    <property type="protein sequence ID" value="SFP64578.1"/>
    <property type="molecule type" value="Genomic_DNA"/>
</dbReference>
<gene>
    <name evidence="1" type="ORF">SAMN05421854_106150</name>
</gene>
<organism evidence="1 2">
    <name type="scientific">Amycolatopsis rubida</name>
    <dbReference type="NCBI Taxonomy" id="112413"/>
    <lineage>
        <taxon>Bacteria</taxon>
        <taxon>Bacillati</taxon>
        <taxon>Actinomycetota</taxon>
        <taxon>Actinomycetes</taxon>
        <taxon>Pseudonocardiales</taxon>
        <taxon>Pseudonocardiaceae</taxon>
        <taxon>Amycolatopsis</taxon>
    </lineage>
</organism>
<sequence length="84" mass="8425">MTVLVPLALGTLALLDAALAGFQAATGRNARIRKSPCYLRASRRGLVSGAADLGFPALLSAPALASSADPGARYAELAVAGARC</sequence>
<proteinExistence type="predicted"/>